<proteinExistence type="predicted"/>
<dbReference type="Gene3D" id="2.60.120.620">
    <property type="entry name" value="q2cbj1_9rhob like domain"/>
    <property type="match status" value="1"/>
</dbReference>
<evidence type="ECO:0000256" key="1">
    <source>
        <dbReference type="SAM" id="MobiDB-lite"/>
    </source>
</evidence>
<dbReference type="RefSeq" id="WP_226998205.1">
    <property type="nucleotide sequence ID" value="NZ_CP029346.1"/>
</dbReference>
<dbReference type="AlphaFoldDB" id="A0A2S2DWL0"/>
<dbReference type="PANTHER" id="PTHR31630:SF6">
    <property type="entry name" value="PHYTANOYL-COA DIOXYGENASE-RELATED"/>
    <property type="match status" value="1"/>
</dbReference>
<accession>A0A2S2DWL0</accession>
<evidence type="ECO:0008006" key="4">
    <source>
        <dbReference type="Google" id="ProtNLM"/>
    </source>
</evidence>
<dbReference type="EMBL" id="CP029346">
    <property type="protein sequence ID" value="AWL09804.1"/>
    <property type="molecule type" value="Genomic_DNA"/>
</dbReference>
<dbReference type="PANTHER" id="PTHR31630">
    <property type="entry name" value="PHYTANOYL-COA DIOXYGENASE-RELATED-RELATED"/>
    <property type="match status" value="1"/>
</dbReference>
<dbReference type="GO" id="GO:0016706">
    <property type="term" value="F:2-oxoglutarate-dependent dioxygenase activity"/>
    <property type="evidence" value="ECO:0007669"/>
    <property type="project" value="UniProtKB-ARBA"/>
</dbReference>
<dbReference type="Proteomes" id="UP000245468">
    <property type="component" value="Chromosome"/>
</dbReference>
<evidence type="ECO:0000313" key="3">
    <source>
        <dbReference type="Proteomes" id="UP000245468"/>
    </source>
</evidence>
<gene>
    <name evidence="2" type="ORF">HME7025_01955</name>
</gene>
<dbReference type="SUPFAM" id="SSF51197">
    <property type="entry name" value="Clavaminate synthase-like"/>
    <property type="match status" value="1"/>
</dbReference>
<organism evidence="2 3">
    <name type="scientific">Aquirufa nivalisilvae</name>
    <dbReference type="NCBI Taxonomy" id="2516557"/>
    <lineage>
        <taxon>Bacteria</taxon>
        <taxon>Pseudomonadati</taxon>
        <taxon>Bacteroidota</taxon>
        <taxon>Cytophagia</taxon>
        <taxon>Cytophagales</taxon>
        <taxon>Flectobacillaceae</taxon>
        <taxon>Aquirufa</taxon>
    </lineage>
</organism>
<dbReference type="KEGG" id="psez:HME7025_01955"/>
<dbReference type="Pfam" id="PF05721">
    <property type="entry name" value="PhyH"/>
    <property type="match status" value="1"/>
</dbReference>
<dbReference type="InterPro" id="IPR008775">
    <property type="entry name" value="Phytyl_CoA_dOase-like"/>
</dbReference>
<reference evidence="3" key="1">
    <citation type="submission" date="2018-05" db="EMBL/GenBank/DDBJ databases">
        <title>Pseudarcicella sp. HME7025 Genome sequencing and assembly.</title>
        <authorList>
            <person name="Kim H."/>
            <person name="Kang H."/>
            <person name="Joh K."/>
        </authorList>
    </citation>
    <scope>NUCLEOTIDE SEQUENCE [LARGE SCALE GENOMIC DNA]</scope>
    <source>
        <strain evidence="3">HME7025</strain>
    </source>
</reference>
<feature type="compositionally biased region" description="Polar residues" evidence="1">
    <location>
        <begin position="1"/>
        <end position="15"/>
    </location>
</feature>
<name>A0A2S2DWL0_9BACT</name>
<keyword evidence="3" id="KW-1185">Reference proteome</keyword>
<protein>
    <recommendedName>
        <fullName evidence="4">Phytanoyl-CoA dioxygenase</fullName>
    </recommendedName>
</protein>
<evidence type="ECO:0000313" key="2">
    <source>
        <dbReference type="EMBL" id="AWL09804.1"/>
    </source>
</evidence>
<sequence length="321" mass="36618">MQTKSPNKTSMTTMNAHLDIPGNPSLAKSSISQLNDGKSGKSLRALSQKEFNFWKQVGYIIVKNAISKDQAALTAQAIWEFEEKDPNDKSTWYTPPRADMQMKELIGSGMVEMYNHPLLWANRQSQRVYDAFVDVWGTEDLWVTIDRCNLNFPIQPDRPFKGFIHWDYDPETKPVNVQGVLALVDQTDENMGGFQCIPELYRTYDTWKLSQPEDRDRFKPDTTGFELTKIKMEAGDLLIFNSLLAHGIRPNLTQDKVRVAQYISMMPAEPENQSLLDWRINSWNNKIAPEGYAFPGDPRGKEKTQPVAELNELGKKLLGLA</sequence>
<feature type="region of interest" description="Disordered" evidence="1">
    <location>
        <begin position="1"/>
        <end position="34"/>
    </location>
</feature>